<dbReference type="PROSITE" id="PS50262">
    <property type="entry name" value="G_PROTEIN_RECEP_F1_2"/>
    <property type="match status" value="1"/>
</dbReference>
<evidence type="ECO:0000256" key="4">
    <source>
        <dbReference type="ARBA" id="ARBA00023040"/>
    </source>
</evidence>
<accession>A0A6J8BP29</accession>
<dbReference type="OrthoDB" id="6123136at2759"/>
<evidence type="ECO:0000313" key="10">
    <source>
        <dbReference type="EMBL" id="CAC5385583.1"/>
    </source>
</evidence>
<dbReference type="PANTHER" id="PTHR45695">
    <property type="entry name" value="LEUCOKININ RECEPTOR-RELATED"/>
    <property type="match status" value="1"/>
</dbReference>
<sequence length="353" mass="40014">MQIEIVNFKDNTTENETYGNVSDESALSKDFCVDSYCLPIATTLSAISIVGLLTNLIVIVTIGRDRKLHQPTFVVICSLAVADFMFLFTRYSRYLIQFFHTAKFSVELLRAVKMALDFSGFLAGIASIVHIVFLSVVRYFIIVHPFRSYVLLTNLRVIFMTIGIWALSSGIAILYTYAVLIKGSKDNRLEETTNLVLTILFSVLPVLFITILHVLKAKVLIKSISNCSQTIRNMSRVVTIILTSFIITTTPSSTIDIMIISLEYHYIKTRWFFITSQVAKILLFLNFTVNPFVYFVNSIQFRKSFKTCFGRNGRSRGDTTHTSNIHASNRERSLSNLSISRSQQVQLVESTKL</sequence>
<evidence type="ECO:0000256" key="2">
    <source>
        <dbReference type="ARBA" id="ARBA00022692"/>
    </source>
</evidence>
<dbReference type="Proteomes" id="UP000507470">
    <property type="component" value="Unassembled WGS sequence"/>
</dbReference>
<keyword evidence="2 8" id="KW-0812">Transmembrane</keyword>
<dbReference type="AlphaFoldDB" id="A0A6J8BP29"/>
<evidence type="ECO:0000256" key="3">
    <source>
        <dbReference type="ARBA" id="ARBA00022989"/>
    </source>
</evidence>
<name>A0A6J8BP29_MYTCO</name>
<reference evidence="10 11" key="1">
    <citation type="submission" date="2020-06" db="EMBL/GenBank/DDBJ databases">
        <authorList>
            <person name="Li R."/>
            <person name="Bekaert M."/>
        </authorList>
    </citation>
    <scope>NUCLEOTIDE SEQUENCE [LARGE SCALE GENOMIC DNA]</scope>
    <source>
        <strain evidence="11">wild</strain>
    </source>
</reference>
<dbReference type="CDD" id="cd00637">
    <property type="entry name" value="7tm_classA_rhodopsin-like"/>
    <property type="match status" value="1"/>
</dbReference>
<keyword evidence="3 8" id="KW-1133">Transmembrane helix</keyword>
<evidence type="ECO:0000259" key="9">
    <source>
        <dbReference type="PROSITE" id="PS50262"/>
    </source>
</evidence>
<proteinExistence type="predicted"/>
<dbReference type="GO" id="GO:0004930">
    <property type="term" value="F:G protein-coupled receptor activity"/>
    <property type="evidence" value="ECO:0007669"/>
    <property type="project" value="UniProtKB-KW"/>
</dbReference>
<dbReference type="PRINTS" id="PR00237">
    <property type="entry name" value="GPCRRHODOPSN"/>
</dbReference>
<dbReference type="PANTHER" id="PTHR45695:SF9">
    <property type="entry name" value="LEUCOKININ RECEPTOR"/>
    <property type="match status" value="1"/>
</dbReference>
<organism evidence="10 11">
    <name type="scientific">Mytilus coruscus</name>
    <name type="common">Sea mussel</name>
    <dbReference type="NCBI Taxonomy" id="42192"/>
    <lineage>
        <taxon>Eukaryota</taxon>
        <taxon>Metazoa</taxon>
        <taxon>Spiralia</taxon>
        <taxon>Lophotrochozoa</taxon>
        <taxon>Mollusca</taxon>
        <taxon>Bivalvia</taxon>
        <taxon>Autobranchia</taxon>
        <taxon>Pteriomorphia</taxon>
        <taxon>Mytilida</taxon>
        <taxon>Mytiloidea</taxon>
        <taxon>Mytilidae</taxon>
        <taxon>Mytilinae</taxon>
        <taxon>Mytilus</taxon>
    </lineage>
</organism>
<feature type="transmembrane region" description="Helical" evidence="8">
    <location>
        <begin position="38"/>
        <end position="60"/>
    </location>
</feature>
<evidence type="ECO:0000256" key="5">
    <source>
        <dbReference type="ARBA" id="ARBA00023136"/>
    </source>
</evidence>
<feature type="transmembrane region" description="Helical" evidence="8">
    <location>
        <begin position="118"/>
        <end position="141"/>
    </location>
</feature>
<keyword evidence="5 8" id="KW-0472">Membrane</keyword>
<feature type="transmembrane region" description="Helical" evidence="8">
    <location>
        <begin position="195"/>
        <end position="215"/>
    </location>
</feature>
<dbReference type="Gene3D" id="1.20.1070.10">
    <property type="entry name" value="Rhodopsin 7-helix transmembrane proteins"/>
    <property type="match status" value="1"/>
</dbReference>
<gene>
    <name evidence="10" type="ORF">MCOR_21114</name>
</gene>
<feature type="transmembrane region" description="Helical" evidence="8">
    <location>
        <begin position="153"/>
        <end position="175"/>
    </location>
</feature>
<evidence type="ECO:0000256" key="8">
    <source>
        <dbReference type="SAM" id="Phobius"/>
    </source>
</evidence>
<evidence type="ECO:0000256" key="7">
    <source>
        <dbReference type="ARBA" id="ARBA00023224"/>
    </source>
</evidence>
<feature type="transmembrane region" description="Helical" evidence="8">
    <location>
        <begin position="271"/>
        <end position="296"/>
    </location>
</feature>
<keyword evidence="4" id="KW-0297">G-protein coupled receptor</keyword>
<dbReference type="SUPFAM" id="SSF81321">
    <property type="entry name" value="Family A G protein-coupled receptor-like"/>
    <property type="match status" value="1"/>
</dbReference>
<evidence type="ECO:0000256" key="6">
    <source>
        <dbReference type="ARBA" id="ARBA00023170"/>
    </source>
</evidence>
<keyword evidence="7" id="KW-0807">Transducer</keyword>
<dbReference type="GO" id="GO:0005886">
    <property type="term" value="C:plasma membrane"/>
    <property type="evidence" value="ECO:0007669"/>
    <property type="project" value="TreeGrafter"/>
</dbReference>
<dbReference type="EMBL" id="CACVKT020003742">
    <property type="protein sequence ID" value="CAC5385583.1"/>
    <property type="molecule type" value="Genomic_DNA"/>
</dbReference>
<feature type="domain" description="G-protein coupled receptors family 1 profile" evidence="9">
    <location>
        <begin position="54"/>
        <end position="294"/>
    </location>
</feature>
<keyword evidence="11" id="KW-1185">Reference proteome</keyword>
<protein>
    <recommendedName>
        <fullName evidence="9">G-protein coupled receptors family 1 profile domain-containing protein</fullName>
    </recommendedName>
</protein>
<keyword evidence="6" id="KW-0675">Receptor</keyword>
<dbReference type="InterPro" id="IPR017452">
    <property type="entry name" value="GPCR_Rhodpsn_7TM"/>
</dbReference>
<comment type="subcellular location">
    <subcellularLocation>
        <location evidence="1">Membrane</location>
        <topology evidence="1">Multi-pass membrane protein</topology>
    </subcellularLocation>
</comment>
<feature type="transmembrane region" description="Helical" evidence="8">
    <location>
        <begin position="72"/>
        <end position="91"/>
    </location>
</feature>
<dbReference type="InterPro" id="IPR000276">
    <property type="entry name" value="GPCR_Rhodpsn"/>
</dbReference>
<feature type="transmembrane region" description="Helical" evidence="8">
    <location>
        <begin position="236"/>
        <end position="259"/>
    </location>
</feature>
<evidence type="ECO:0000256" key="1">
    <source>
        <dbReference type="ARBA" id="ARBA00004141"/>
    </source>
</evidence>
<dbReference type="Pfam" id="PF00001">
    <property type="entry name" value="7tm_1"/>
    <property type="match status" value="1"/>
</dbReference>
<evidence type="ECO:0000313" key="11">
    <source>
        <dbReference type="Proteomes" id="UP000507470"/>
    </source>
</evidence>